<gene>
    <name evidence="1" type="ORF">CP976_03580</name>
</gene>
<evidence type="ECO:0000313" key="1">
    <source>
        <dbReference type="EMBL" id="QEV23327.1"/>
    </source>
</evidence>
<dbReference type="Pfam" id="PF19086">
    <property type="entry name" value="Terpene_syn_C_2"/>
    <property type="match status" value="1"/>
</dbReference>
<dbReference type="GeneID" id="91415169"/>
<protein>
    <recommendedName>
        <fullName evidence="3">Terpene synthase</fullName>
    </recommendedName>
</protein>
<dbReference type="AlphaFoldDB" id="A0A5J6I2J4"/>
<accession>A0A5J6I2J4</accession>
<proteinExistence type="predicted"/>
<dbReference type="Proteomes" id="UP000326598">
    <property type="component" value="Chromosome"/>
</dbReference>
<evidence type="ECO:0008006" key="3">
    <source>
        <dbReference type="Google" id="ProtNLM"/>
    </source>
</evidence>
<dbReference type="InterPro" id="IPR008949">
    <property type="entry name" value="Isoprenoid_synthase_dom_sf"/>
</dbReference>
<evidence type="ECO:0000313" key="2">
    <source>
        <dbReference type="Proteomes" id="UP000326598"/>
    </source>
</evidence>
<reference evidence="1 2" key="1">
    <citation type="submission" date="2017-09" db="EMBL/GenBank/DDBJ databases">
        <authorList>
            <person name="Lee N."/>
            <person name="Cho B.-K."/>
        </authorList>
    </citation>
    <scope>NUCLEOTIDE SEQUENCE [LARGE SCALE GENOMIC DNA]</scope>
    <source>
        <strain evidence="1 2">ATCC 13740</strain>
    </source>
</reference>
<organism evidence="1 2">
    <name type="scientific">Streptomyces coeruleorubidus</name>
    <dbReference type="NCBI Taxonomy" id="116188"/>
    <lineage>
        <taxon>Bacteria</taxon>
        <taxon>Bacillati</taxon>
        <taxon>Actinomycetota</taxon>
        <taxon>Actinomycetes</taxon>
        <taxon>Kitasatosporales</taxon>
        <taxon>Streptomycetaceae</taxon>
        <taxon>Streptomyces</taxon>
    </lineage>
</organism>
<sequence>MTAALLTRAGLGELITAGTPLFSREAAVALTCYTYWAFLWDDHLDGLVQDPDAAIALTGEANRVMTEPEAAPLIDDPFVRSLRDIRRMTEECLGPNGVHAMRAEHTQWLGGQLWKLALHRRPAPPTVGEWLRMRWQKAGTGVLAALVPPGGGYALSPADQYDPLVRAFTQAVFYPCTIINELGSLLKEQANGQGHVNLVSAVAAEHGIGLAEALLKVWELYERFVGLMSRLQERLLRDSRPSVARYAAELPQWLPATVNWMSRSVRYLTPLDQDSPGGTSLVPPALSRTGTPRLWDPADLTPPPYPDIAWLWTRLD</sequence>
<name>A0A5J6I2J4_STRC4</name>
<dbReference type="KEGG" id="scoe:CP976_03580"/>
<dbReference type="SUPFAM" id="SSF48576">
    <property type="entry name" value="Terpenoid synthases"/>
    <property type="match status" value="1"/>
</dbReference>
<dbReference type="EMBL" id="CP023694">
    <property type="protein sequence ID" value="QEV23327.1"/>
    <property type="molecule type" value="Genomic_DNA"/>
</dbReference>
<dbReference type="RefSeq" id="WP_150478970.1">
    <property type="nucleotide sequence ID" value="NZ_BMTB01000015.1"/>
</dbReference>
<dbReference type="Gene3D" id="1.10.600.10">
    <property type="entry name" value="Farnesyl Diphosphate Synthase"/>
    <property type="match status" value="1"/>
</dbReference>